<dbReference type="PRINTS" id="PR00992">
    <property type="entry name" value="ALARACEMASE"/>
</dbReference>
<dbReference type="PATRIC" id="fig|1618424.3.peg.91"/>
<dbReference type="Proteomes" id="UP000034601">
    <property type="component" value="Unassembled WGS sequence"/>
</dbReference>
<dbReference type="FunFam" id="3.20.20.10:FF:000002">
    <property type="entry name" value="Alanine racemase"/>
    <property type="match status" value="1"/>
</dbReference>
<dbReference type="NCBIfam" id="TIGR00492">
    <property type="entry name" value="alr"/>
    <property type="match status" value="1"/>
</dbReference>
<dbReference type="SUPFAM" id="SSF50621">
    <property type="entry name" value="Alanine racemase C-terminal domain-like"/>
    <property type="match status" value="1"/>
</dbReference>
<comment type="caution">
    <text evidence="8">The sequence shown here is derived from an EMBL/GenBank/DDBJ whole genome shotgun (WGS) entry which is preliminary data.</text>
</comment>
<comment type="catalytic activity">
    <reaction evidence="4">
        <text>L-alanine = D-alanine</text>
        <dbReference type="Rhea" id="RHEA:20249"/>
        <dbReference type="ChEBI" id="CHEBI:57416"/>
        <dbReference type="ChEBI" id="CHEBI:57972"/>
        <dbReference type="EC" id="5.1.1.1"/>
    </reaction>
</comment>
<comment type="cofactor">
    <cofactor evidence="1 4 5">
        <name>pyridoxal 5'-phosphate</name>
        <dbReference type="ChEBI" id="CHEBI:597326"/>
    </cofactor>
</comment>
<gene>
    <name evidence="8" type="ORF">UU29_C0001G0085</name>
</gene>
<dbReference type="PANTHER" id="PTHR30511">
    <property type="entry name" value="ALANINE RACEMASE"/>
    <property type="match status" value="1"/>
</dbReference>
<evidence type="ECO:0000259" key="7">
    <source>
        <dbReference type="SMART" id="SM01005"/>
    </source>
</evidence>
<dbReference type="CDD" id="cd00430">
    <property type="entry name" value="PLPDE_III_AR"/>
    <property type="match status" value="1"/>
</dbReference>
<keyword evidence="3 4" id="KW-0413">Isomerase</keyword>
<feature type="binding site" evidence="4 6">
    <location>
        <position position="139"/>
    </location>
    <ligand>
        <name>substrate</name>
    </ligand>
</feature>
<feature type="modified residue" description="N6-(pyridoxal phosphate)lysine" evidence="4 5">
    <location>
        <position position="46"/>
    </location>
</feature>
<comment type="function">
    <text evidence="4">Catalyzes the interconversion of L-alanine and D-alanine. May also act on other amino acids.</text>
</comment>
<comment type="pathway">
    <text evidence="4">Amino-acid biosynthesis; D-alanine biosynthesis; D-alanine from L-alanine: step 1/1.</text>
</comment>
<comment type="similarity">
    <text evidence="4">Belongs to the alanine racemase family.</text>
</comment>
<evidence type="ECO:0000256" key="5">
    <source>
        <dbReference type="PIRSR" id="PIRSR600821-50"/>
    </source>
</evidence>
<dbReference type="GO" id="GO:0030632">
    <property type="term" value="P:D-alanine biosynthetic process"/>
    <property type="evidence" value="ECO:0007669"/>
    <property type="project" value="UniProtKB-UniRule"/>
</dbReference>
<evidence type="ECO:0000256" key="3">
    <source>
        <dbReference type="ARBA" id="ARBA00023235"/>
    </source>
</evidence>
<evidence type="ECO:0000313" key="8">
    <source>
        <dbReference type="EMBL" id="KKR83865.1"/>
    </source>
</evidence>
<name>A0A0G0WHQ9_9BACT</name>
<dbReference type="InterPro" id="IPR011079">
    <property type="entry name" value="Ala_racemase_C"/>
</dbReference>
<proteinExistence type="inferred from homology"/>
<organism evidence="8 9">
    <name type="scientific">Candidatus Daviesbacteria bacterium GW2011_GWA2_40_9</name>
    <dbReference type="NCBI Taxonomy" id="1618424"/>
    <lineage>
        <taxon>Bacteria</taxon>
        <taxon>Candidatus Daviesiibacteriota</taxon>
    </lineage>
</organism>
<dbReference type="InterPro" id="IPR000821">
    <property type="entry name" value="Ala_racemase"/>
</dbReference>
<dbReference type="GO" id="GO:0005829">
    <property type="term" value="C:cytosol"/>
    <property type="evidence" value="ECO:0007669"/>
    <property type="project" value="TreeGrafter"/>
</dbReference>
<feature type="active site" description="Proton acceptor; specific for D-alanine" evidence="4">
    <location>
        <position position="46"/>
    </location>
</feature>
<dbReference type="InterPro" id="IPR029066">
    <property type="entry name" value="PLP-binding_barrel"/>
</dbReference>
<dbReference type="Gene3D" id="3.20.20.10">
    <property type="entry name" value="Alanine racemase"/>
    <property type="match status" value="1"/>
</dbReference>
<evidence type="ECO:0000256" key="4">
    <source>
        <dbReference type="HAMAP-Rule" id="MF_01201"/>
    </source>
</evidence>
<evidence type="ECO:0000256" key="1">
    <source>
        <dbReference type="ARBA" id="ARBA00001933"/>
    </source>
</evidence>
<evidence type="ECO:0000256" key="6">
    <source>
        <dbReference type="PIRSR" id="PIRSR600821-52"/>
    </source>
</evidence>
<reference evidence="8 9" key="1">
    <citation type="journal article" date="2015" name="Nature">
        <title>rRNA introns, odd ribosomes, and small enigmatic genomes across a large radiation of phyla.</title>
        <authorList>
            <person name="Brown C.T."/>
            <person name="Hug L.A."/>
            <person name="Thomas B.C."/>
            <person name="Sharon I."/>
            <person name="Castelle C.J."/>
            <person name="Singh A."/>
            <person name="Wilkins M.J."/>
            <person name="Williams K.H."/>
            <person name="Banfield J.F."/>
        </authorList>
    </citation>
    <scope>NUCLEOTIDE SEQUENCE [LARGE SCALE GENOMIC DNA]</scope>
</reference>
<dbReference type="EC" id="5.1.1.1" evidence="4"/>
<dbReference type="SMART" id="SM01005">
    <property type="entry name" value="Ala_racemase_C"/>
    <property type="match status" value="1"/>
</dbReference>
<evidence type="ECO:0000256" key="2">
    <source>
        <dbReference type="ARBA" id="ARBA00022898"/>
    </source>
</evidence>
<feature type="domain" description="Alanine racemase C-terminal" evidence="7">
    <location>
        <begin position="249"/>
        <end position="329"/>
    </location>
</feature>
<dbReference type="InterPro" id="IPR001608">
    <property type="entry name" value="Ala_racemase_N"/>
</dbReference>
<dbReference type="Pfam" id="PF01168">
    <property type="entry name" value="Ala_racemase_N"/>
    <property type="match status" value="1"/>
</dbReference>
<feature type="binding site" evidence="4 6">
    <location>
        <position position="318"/>
    </location>
    <ligand>
        <name>substrate</name>
    </ligand>
</feature>
<dbReference type="GO" id="GO:0008784">
    <property type="term" value="F:alanine racemase activity"/>
    <property type="evidence" value="ECO:0007669"/>
    <property type="project" value="UniProtKB-UniRule"/>
</dbReference>
<dbReference type="AlphaFoldDB" id="A0A0G0WHQ9"/>
<dbReference type="Pfam" id="PF00842">
    <property type="entry name" value="Ala_racemase_C"/>
    <property type="match status" value="1"/>
</dbReference>
<evidence type="ECO:0000313" key="9">
    <source>
        <dbReference type="Proteomes" id="UP000034601"/>
    </source>
</evidence>
<dbReference type="EMBL" id="LCAB01000001">
    <property type="protein sequence ID" value="KKR83865.1"/>
    <property type="molecule type" value="Genomic_DNA"/>
</dbReference>
<dbReference type="HAMAP" id="MF_01201">
    <property type="entry name" value="Ala_racemase"/>
    <property type="match status" value="1"/>
</dbReference>
<dbReference type="GO" id="GO:0030170">
    <property type="term" value="F:pyridoxal phosphate binding"/>
    <property type="evidence" value="ECO:0007669"/>
    <property type="project" value="UniProtKB-UniRule"/>
</dbReference>
<dbReference type="SUPFAM" id="SSF51419">
    <property type="entry name" value="PLP-binding barrel"/>
    <property type="match status" value="1"/>
</dbReference>
<dbReference type="UniPathway" id="UPA00042">
    <property type="reaction ID" value="UER00497"/>
</dbReference>
<keyword evidence="2 4" id="KW-0663">Pyridoxal phosphate</keyword>
<dbReference type="InterPro" id="IPR009006">
    <property type="entry name" value="Ala_racemase/Decarboxylase_C"/>
</dbReference>
<sequence length="330" mass="37030">MIQLFNILKRQYQTLNLIQISHDALTHNYHHLSSLDQNLKVAPVLKSNAYGHGITEAAKVLDSLGAPFFCVDSLYEAYELLKAHIKTPILIMGYTHPNNFKVKKLPFSYAVYDLQMAQVLNNYQWDAKIHIKIDTGMHRLGVPLEELSAFLQELKKLPNLKVEGVMSHLASASNTQDTLYQTQVKNFKQALKIIRKSGFDPKWVHLSASAGLLNPQIRKELSKFSNMARCGLSVYGISPNKESSHLKPALKLTTKIAQIKKLKKGDKIGYDGTYTAKKELILGVLPIGYFDGVDRRLSNQGAFLVEGVKCPIVGRVSMNITTIDLSKMTY</sequence>
<accession>A0A0G0WHQ9</accession>
<dbReference type="Gene3D" id="2.40.37.10">
    <property type="entry name" value="Lyase, Ornithine Decarboxylase, Chain A, domain 1"/>
    <property type="match status" value="1"/>
</dbReference>
<protein>
    <recommendedName>
        <fullName evidence="4">Alanine racemase</fullName>
        <ecNumber evidence="4">5.1.1.1</ecNumber>
    </recommendedName>
</protein>
<feature type="active site" description="Proton acceptor; specific for L-alanine" evidence="4">
    <location>
        <position position="270"/>
    </location>
</feature>
<dbReference type="PANTHER" id="PTHR30511:SF0">
    <property type="entry name" value="ALANINE RACEMASE, CATABOLIC-RELATED"/>
    <property type="match status" value="1"/>
</dbReference>